<comment type="subcellular location">
    <subcellularLocation>
        <location evidence="1">Cell membrane</location>
        <topology evidence="1">Multi-pass membrane protein</topology>
    </subcellularLocation>
</comment>
<proteinExistence type="predicted"/>
<dbReference type="Proteomes" id="UP000697995">
    <property type="component" value="Unassembled WGS sequence"/>
</dbReference>
<sequence length="185" mass="18896">MLTDLARVLGLWRAQAPWLLLGVAVSVLSALLGVALLSLAGQGIAAALGGAALGGGLVFLLLRPLVLLRPAARWWERMATHAATFRALADTRIWFFRRLAERLPSGIGLGRSGDLLGRLVSDVDALDGLYLRAMVPVLSALAIVLAGGALLAGAPLLAALVALPLGIALLLPLVLAPGAARAAAG</sequence>
<evidence type="ECO:0000256" key="4">
    <source>
        <dbReference type="ARBA" id="ARBA00023136"/>
    </source>
</evidence>
<feature type="transmembrane region" description="Helical" evidence="5">
    <location>
        <begin position="44"/>
        <end position="68"/>
    </location>
</feature>
<keyword evidence="3 5" id="KW-1133">Transmembrane helix</keyword>
<dbReference type="Gene3D" id="1.20.1560.10">
    <property type="entry name" value="ABC transporter type 1, transmembrane domain"/>
    <property type="match status" value="1"/>
</dbReference>
<feature type="transmembrane region" description="Helical" evidence="5">
    <location>
        <begin position="156"/>
        <end position="176"/>
    </location>
</feature>
<protein>
    <recommendedName>
        <fullName evidence="6">ABC transmembrane type-1 domain-containing protein</fullName>
    </recommendedName>
</protein>
<feature type="transmembrane region" description="Helical" evidence="5">
    <location>
        <begin position="129"/>
        <end position="150"/>
    </location>
</feature>
<evidence type="ECO:0000256" key="5">
    <source>
        <dbReference type="SAM" id="Phobius"/>
    </source>
</evidence>
<feature type="transmembrane region" description="Helical" evidence="5">
    <location>
        <begin position="18"/>
        <end position="38"/>
    </location>
</feature>
<dbReference type="InterPro" id="IPR036640">
    <property type="entry name" value="ABC1_TM_sf"/>
</dbReference>
<evidence type="ECO:0000256" key="1">
    <source>
        <dbReference type="ARBA" id="ARBA00004651"/>
    </source>
</evidence>
<name>A0ABS1D7F5_9PROT</name>
<keyword evidence="8" id="KW-1185">Reference proteome</keyword>
<gene>
    <name evidence="7" type="ORF">CKO45_32220</name>
</gene>
<organism evidence="7 8">
    <name type="scientific">Paracraurococcus ruber</name>
    <dbReference type="NCBI Taxonomy" id="77675"/>
    <lineage>
        <taxon>Bacteria</taxon>
        <taxon>Pseudomonadati</taxon>
        <taxon>Pseudomonadota</taxon>
        <taxon>Alphaproteobacteria</taxon>
        <taxon>Acetobacterales</taxon>
        <taxon>Roseomonadaceae</taxon>
        <taxon>Paracraurococcus</taxon>
    </lineage>
</organism>
<evidence type="ECO:0000313" key="7">
    <source>
        <dbReference type="EMBL" id="MBK1662835.1"/>
    </source>
</evidence>
<keyword evidence="4 5" id="KW-0472">Membrane</keyword>
<evidence type="ECO:0000256" key="3">
    <source>
        <dbReference type="ARBA" id="ARBA00022989"/>
    </source>
</evidence>
<comment type="caution">
    <text evidence="7">The sequence shown here is derived from an EMBL/GenBank/DDBJ whole genome shotgun (WGS) entry which is preliminary data.</text>
</comment>
<evidence type="ECO:0000259" key="6">
    <source>
        <dbReference type="PROSITE" id="PS50929"/>
    </source>
</evidence>
<dbReference type="SUPFAM" id="SSF90123">
    <property type="entry name" value="ABC transporter transmembrane region"/>
    <property type="match status" value="1"/>
</dbReference>
<dbReference type="InterPro" id="IPR011527">
    <property type="entry name" value="ABC1_TM_dom"/>
</dbReference>
<reference evidence="7 8" key="1">
    <citation type="journal article" date="2020" name="Microorganisms">
        <title>Osmotic Adaptation and Compatible Solute Biosynthesis of Phototrophic Bacteria as Revealed from Genome Analyses.</title>
        <authorList>
            <person name="Imhoff J.F."/>
            <person name="Rahn T."/>
            <person name="Kunzel S."/>
            <person name="Keller A."/>
            <person name="Neulinger S.C."/>
        </authorList>
    </citation>
    <scope>NUCLEOTIDE SEQUENCE [LARGE SCALE GENOMIC DNA]</scope>
    <source>
        <strain evidence="7 8">DSM 15382</strain>
    </source>
</reference>
<feature type="domain" description="ABC transmembrane type-1" evidence="6">
    <location>
        <begin position="20"/>
        <end position="185"/>
    </location>
</feature>
<dbReference type="PROSITE" id="PS50929">
    <property type="entry name" value="ABC_TM1F"/>
    <property type="match status" value="1"/>
</dbReference>
<feature type="non-terminal residue" evidence="7">
    <location>
        <position position="185"/>
    </location>
</feature>
<evidence type="ECO:0000256" key="2">
    <source>
        <dbReference type="ARBA" id="ARBA00022692"/>
    </source>
</evidence>
<keyword evidence="2 5" id="KW-0812">Transmembrane</keyword>
<accession>A0ABS1D7F5</accession>
<evidence type="ECO:0000313" key="8">
    <source>
        <dbReference type="Proteomes" id="UP000697995"/>
    </source>
</evidence>
<dbReference type="EMBL" id="NRSG01000801">
    <property type="protein sequence ID" value="MBK1662835.1"/>
    <property type="molecule type" value="Genomic_DNA"/>
</dbReference>